<sequence>MIITISRPDPRHRRQVKPIKLQVRVPAVKESNKTPDHGIPQPAAATAAAAILLFLLSLHSLPIPETRGSLHKTRRKTAKEEEEEEEETPPRPLRRLLRPLQPLHAPAAAASFACSATRTRWGQLVHVLLRVRADAGAGVGYAAA</sequence>
<keyword evidence="3" id="KW-1185">Reference proteome</keyword>
<evidence type="ECO:0000256" key="1">
    <source>
        <dbReference type="SAM" id="MobiDB-lite"/>
    </source>
</evidence>
<organism evidence="2 3">
    <name type="scientific">Sphaerosporella brunnea</name>
    <dbReference type="NCBI Taxonomy" id="1250544"/>
    <lineage>
        <taxon>Eukaryota</taxon>
        <taxon>Fungi</taxon>
        <taxon>Dikarya</taxon>
        <taxon>Ascomycota</taxon>
        <taxon>Pezizomycotina</taxon>
        <taxon>Pezizomycetes</taxon>
        <taxon>Pezizales</taxon>
        <taxon>Pyronemataceae</taxon>
        <taxon>Sphaerosporella</taxon>
    </lineage>
</organism>
<dbReference type="AlphaFoldDB" id="A0A5J5EZX8"/>
<evidence type="ECO:0000313" key="2">
    <source>
        <dbReference type="EMBL" id="KAA8908192.1"/>
    </source>
</evidence>
<dbReference type="InParanoid" id="A0A5J5EZX8"/>
<feature type="region of interest" description="Disordered" evidence="1">
    <location>
        <begin position="65"/>
        <end position="95"/>
    </location>
</feature>
<gene>
    <name evidence="2" type="ORF">FN846DRAFT_918623</name>
</gene>
<dbReference type="Proteomes" id="UP000326924">
    <property type="component" value="Unassembled WGS sequence"/>
</dbReference>
<comment type="caution">
    <text evidence="2">The sequence shown here is derived from an EMBL/GenBank/DDBJ whole genome shotgun (WGS) entry which is preliminary data.</text>
</comment>
<protein>
    <submittedName>
        <fullName evidence="2">Uncharacterized protein</fullName>
    </submittedName>
</protein>
<dbReference type="EMBL" id="VXIS01000070">
    <property type="protein sequence ID" value="KAA8908192.1"/>
    <property type="molecule type" value="Genomic_DNA"/>
</dbReference>
<proteinExistence type="predicted"/>
<accession>A0A5J5EZX8</accession>
<reference evidence="2 3" key="1">
    <citation type="submission" date="2019-09" db="EMBL/GenBank/DDBJ databases">
        <title>Draft genome of the ectomycorrhizal ascomycete Sphaerosporella brunnea.</title>
        <authorList>
            <consortium name="DOE Joint Genome Institute"/>
            <person name="Benucci G.M."/>
            <person name="Marozzi G."/>
            <person name="Antonielli L."/>
            <person name="Sanchez S."/>
            <person name="Marco P."/>
            <person name="Wang X."/>
            <person name="Falini L.B."/>
            <person name="Barry K."/>
            <person name="Haridas S."/>
            <person name="Lipzen A."/>
            <person name="Labutti K."/>
            <person name="Grigoriev I.V."/>
            <person name="Murat C."/>
            <person name="Martin F."/>
            <person name="Albertini E."/>
            <person name="Donnini D."/>
            <person name="Bonito G."/>
        </authorList>
    </citation>
    <scope>NUCLEOTIDE SEQUENCE [LARGE SCALE GENOMIC DNA]</scope>
    <source>
        <strain evidence="2 3">Sb_GMNB300</strain>
    </source>
</reference>
<evidence type="ECO:0000313" key="3">
    <source>
        <dbReference type="Proteomes" id="UP000326924"/>
    </source>
</evidence>
<name>A0A5J5EZX8_9PEZI</name>